<evidence type="ECO:0000256" key="1">
    <source>
        <dbReference type="ARBA" id="ARBA00004123"/>
    </source>
</evidence>
<evidence type="ECO:0000313" key="9">
    <source>
        <dbReference type="EMBL" id="SCU89822.1"/>
    </source>
</evidence>
<comment type="subcellular location">
    <subcellularLocation>
        <location evidence="1 7">Nucleus</location>
    </subcellularLocation>
</comment>
<dbReference type="EMBL" id="LT598448">
    <property type="protein sequence ID" value="SCU89822.1"/>
    <property type="molecule type" value="Genomic_DNA"/>
</dbReference>
<sequence length="335" mass="38388">MDQLKLDLKRFERKFEKKYGRPPGREDIRALPDVKSKYKQYAAFQIEKQRQSAKDPVEKTPQRNEPVELGPTPQIYGKVIGLFDMKVSPLKNTRIISPEASSSRIQTEISVQKQLEVKRCLDFNLTPKISPKRYAYGPNSPLKFDDIQLSIHTPRRNLRNLIAENDNNSAGSPSPIIKRHLGKPLLQIARENERMMKETDALSDDEVISSKVKDVFGDDEDDDLDAQTEDELGEEEVIFKRSKRKHILRPAKSALKTVQPLDVNVKEEMARLKQQAIDEFNGVEPTKPLVTQASVASVTKTTRTKNKKYNLVSNNFRRLKLPKSKGKGNKKWGRR</sequence>
<proteinExistence type="inferred from homology"/>
<evidence type="ECO:0000256" key="8">
    <source>
        <dbReference type="SAM" id="MobiDB-lite"/>
    </source>
</evidence>
<dbReference type="PANTHER" id="PTHR28124">
    <property type="entry name" value="DNA REPLICATION REGULATOR SLD2"/>
    <property type="match status" value="1"/>
</dbReference>
<evidence type="ECO:0000256" key="5">
    <source>
        <dbReference type="ARBA" id="ARBA00023242"/>
    </source>
</evidence>
<dbReference type="GO" id="GO:0000727">
    <property type="term" value="P:double-strand break repair via break-induced replication"/>
    <property type="evidence" value="ECO:0007669"/>
    <property type="project" value="TreeGrafter"/>
</dbReference>
<evidence type="ECO:0000256" key="6">
    <source>
        <dbReference type="ARBA" id="ARBA00023306"/>
    </source>
</evidence>
<dbReference type="Pfam" id="PF11719">
    <property type="entry name" value="Drc1-Sld2"/>
    <property type="match status" value="1"/>
</dbReference>
<dbReference type="GO" id="GO:0031261">
    <property type="term" value="C:DNA replication preinitiation complex"/>
    <property type="evidence" value="ECO:0007669"/>
    <property type="project" value="TreeGrafter"/>
</dbReference>
<dbReference type="AlphaFoldDB" id="A0A1G4JHL0"/>
<evidence type="ECO:0000256" key="7">
    <source>
        <dbReference type="RuleBase" id="RU367067"/>
    </source>
</evidence>
<protein>
    <recommendedName>
        <fullName evidence="3 7">DNA replication regulator SLD2</fullName>
    </recommendedName>
</protein>
<evidence type="ECO:0000256" key="2">
    <source>
        <dbReference type="ARBA" id="ARBA00007276"/>
    </source>
</evidence>
<evidence type="ECO:0000256" key="3">
    <source>
        <dbReference type="ARBA" id="ARBA00018363"/>
    </source>
</evidence>
<feature type="region of interest" description="Disordered" evidence="8">
    <location>
        <begin position="47"/>
        <end position="71"/>
    </location>
</feature>
<comment type="function">
    <text evidence="7">Has a role in the initiation of DNA replication. Required at S-phase checkpoint.</text>
</comment>
<dbReference type="GO" id="GO:1902977">
    <property type="term" value="P:mitotic DNA replication preinitiation complex assembly"/>
    <property type="evidence" value="ECO:0007669"/>
    <property type="project" value="TreeGrafter"/>
</dbReference>
<keyword evidence="4 7" id="KW-0235">DNA replication</keyword>
<accession>A0A1G4JHL0</accession>
<dbReference type="InterPro" id="IPR040203">
    <property type="entry name" value="Sld2"/>
</dbReference>
<name>A0A1G4JHL0_9SACH</name>
<evidence type="ECO:0000313" key="10">
    <source>
        <dbReference type="Proteomes" id="UP000189911"/>
    </source>
</evidence>
<comment type="similarity">
    <text evidence="2 7">Belongs to the SLD2 family.</text>
</comment>
<reference evidence="10" key="1">
    <citation type="submission" date="2016-03" db="EMBL/GenBank/DDBJ databases">
        <authorList>
            <person name="Devillers Hugo."/>
        </authorList>
    </citation>
    <scope>NUCLEOTIDE SEQUENCE [LARGE SCALE GENOMIC DNA]</scope>
</reference>
<dbReference type="GO" id="GO:0006270">
    <property type="term" value="P:DNA replication initiation"/>
    <property type="evidence" value="ECO:0007669"/>
    <property type="project" value="UniProtKB-UniRule"/>
</dbReference>
<feature type="compositionally biased region" description="Basic and acidic residues" evidence="8">
    <location>
        <begin position="47"/>
        <end position="66"/>
    </location>
</feature>
<dbReference type="GO" id="GO:0003688">
    <property type="term" value="F:DNA replication origin binding"/>
    <property type="evidence" value="ECO:0007669"/>
    <property type="project" value="TreeGrafter"/>
</dbReference>
<keyword evidence="10" id="KW-1185">Reference proteome</keyword>
<dbReference type="OrthoDB" id="8775810at2759"/>
<dbReference type="Proteomes" id="UP000189911">
    <property type="component" value="Chromosome D"/>
</dbReference>
<dbReference type="PANTHER" id="PTHR28124:SF1">
    <property type="entry name" value="DNA REPLICATION REGULATOR SLD2"/>
    <property type="match status" value="1"/>
</dbReference>
<dbReference type="Gene3D" id="1.10.10.1460">
    <property type="match status" value="1"/>
</dbReference>
<keyword evidence="5 7" id="KW-0539">Nucleus</keyword>
<keyword evidence="6 7" id="KW-0131">Cell cycle</keyword>
<dbReference type="GO" id="GO:0003697">
    <property type="term" value="F:single-stranded DNA binding"/>
    <property type="evidence" value="ECO:0007669"/>
    <property type="project" value="TreeGrafter"/>
</dbReference>
<dbReference type="InterPro" id="IPR021110">
    <property type="entry name" value="DNA_rep_checkpnt_protein"/>
</dbReference>
<gene>
    <name evidence="9" type="ORF">LANO_0D06568G</name>
</gene>
<organism evidence="9 10">
    <name type="scientific">Lachancea nothofagi CBS 11611</name>
    <dbReference type="NCBI Taxonomy" id="1266666"/>
    <lineage>
        <taxon>Eukaryota</taxon>
        <taxon>Fungi</taxon>
        <taxon>Dikarya</taxon>
        <taxon>Ascomycota</taxon>
        <taxon>Saccharomycotina</taxon>
        <taxon>Saccharomycetes</taxon>
        <taxon>Saccharomycetales</taxon>
        <taxon>Saccharomycetaceae</taxon>
        <taxon>Lachancea</taxon>
    </lineage>
</organism>
<evidence type="ECO:0000256" key="4">
    <source>
        <dbReference type="ARBA" id="ARBA00022705"/>
    </source>
</evidence>